<dbReference type="EC" id="7.6.2.1" evidence="17"/>
<feature type="transmembrane region" description="Helical" evidence="17">
    <location>
        <begin position="1075"/>
        <end position="1096"/>
    </location>
</feature>
<feature type="binding site" evidence="15">
    <location>
        <position position="715"/>
    </location>
    <ligand>
        <name>ATP</name>
        <dbReference type="ChEBI" id="CHEBI:30616"/>
    </ligand>
</feature>
<keyword evidence="6 15" id="KW-0547">Nucleotide-binding</keyword>
<dbReference type="InterPro" id="IPR018303">
    <property type="entry name" value="ATPase_P-typ_P_site"/>
</dbReference>
<evidence type="ECO:0000256" key="14">
    <source>
        <dbReference type="PIRSR" id="PIRSR606539-1"/>
    </source>
</evidence>
<dbReference type="FunFam" id="3.40.1110.10:FF:000087">
    <property type="entry name" value="Phospholipid-transporting ATPase"/>
    <property type="match status" value="1"/>
</dbReference>
<evidence type="ECO:0000259" key="19">
    <source>
        <dbReference type="Pfam" id="PF16209"/>
    </source>
</evidence>
<feature type="binding site" evidence="16">
    <location>
        <position position="986"/>
    </location>
    <ligand>
        <name>Mg(2+)</name>
        <dbReference type="ChEBI" id="CHEBI:18420"/>
    </ligand>
</feature>
<feature type="transmembrane region" description="Helical" evidence="17">
    <location>
        <begin position="1044"/>
        <end position="1063"/>
    </location>
</feature>
<dbReference type="GO" id="GO:0005886">
    <property type="term" value="C:plasma membrane"/>
    <property type="evidence" value="ECO:0007669"/>
    <property type="project" value="TreeGrafter"/>
</dbReference>
<evidence type="ECO:0000256" key="3">
    <source>
        <dbReference type="ARBA" id="ARBA00022553"/>
    </source>
</evidence>
<feature type="binding site" evidence="16">
    <location>
        <position position="990"/>
    </location>
    <ligand>
        <name>Mg(2+)</name>
        <dbReference type="ChEBI" id="CHEBI:18420"/>
    </ligand>
</feature>
<dbReference type="SFLD" id="SFLDF00027">
    <property type="entry name" value="p-type_atpase"/>
    <property type="match status" value="1"/>
</dbReference>
<dbReference type="Pfam" id="PF16212">
    <property type="entry name" value="PhoLip_ATPase_C"/>
    <property type="match status" value="1"/>
</dbReference>
<evidence type="ECO:0000256" key="18">
    <source>
        <dbReference type="SAM" id="MobiDB-lite"/>
    </source>
</evidence>
<protein>
    <recommendedName>
        <fullName evidence="17">Phospholipid-transporting ATPase</fullName>
        <ecNumber evidence="17">7.6.2.1</ecNumber>
    </recommendedName>
</protein>
<feature type="binding site" evidence="15">
    <location>
        <position position="829"/>
    </location>
    <ligand>
        <name>ATP</name>
        <dbReference type="ChEBI" id="CHEBI:30616"/>
    </ligand>
</feature>
<dbReference type="GO" id="GO:0045332">
    <property type="term" value="P:phospholipid translocation"/>
    <property type="evidence" value="ECO:0007669"/>
    <property type="project" value="TreeGrafter"/>
</dbReference>
<feature type="binding site" evidence="15">
    <location>
        <position position="830"/>
    </location>
    <ligand>
        <name>ATP</name>
        <dbReference type="ChEBI" id="CHEBI:30616"/>
    </ligand>
</feature>
<dbReference type="SUPFAM" id="SSF56784">
    <property type="entry name" value="HAD-like"/>
    <property type="match status" value="1"/>
</dbReference>
<feature type="binding site" evidence="15">
    <location>
        <position position="966"/>
    </location>
    <ligand>
        <name>ATP</name>
        <dbReference type="ChEBI" id="CHEBI:30616"/>
    </ligand>
</feature>
<accession>A0A0C2SS04</accession>
<name>A0A0C2SS04_AMAMK</name>
<dbReference type="SUPFAM" id="SSF81660">
    <property type="entry name" value="Metal cation-transporting ATPase, ATP-binding domain N"/>
    <property type="match status" value="1"/>
</dbReference>
<dbReference type="SUPFAM" id="SSF81653">
    <property type="entry name" value="Calcium ATPase, transduction domain A"/>
    <property type="match status" value="1"/>
</dbReference>
<dbReference type="Proteomes" id="UP000054549">
    <property type="component" value="Unassembled WGS sequence"/>
</dbReference>
<proteinExistence type="inferred from homology"/>
<evidence type="ECO:0000256" key="1">
    <source>
        <dbReference type="ARBA" id="ARBA00004141"/>
    </source>
</evidence>
<feature type="binding site" evidence="15">
    <location>
        <position position="486"/>
    </location>
    <ligand>
        <name>ATP</name>
        <dbReference type="ChEBI" id="CHEBI:30616"/>
    </ligand>
</feature>
<organism evidence="21 22">
    <name type="scientific">Amanita muscaria (strain Koide BX008)</name>
    <dbReference type="NCBI Taxonomy" id="946122"/>
    <lineage>
        <taxon>Eukaryota</taxon>
        <taxon>Fungi</taxon>
        <taxon>Dikarya</taxon>
        <taxon>Basidiomycota</taxon>
        <taxon>Agaricomycotina</taxon>
        <taxon>Agaricomycetes</taxon>
        <taxon>Agaricomycetidae</taxon>
        <taxon>Agaricales</taxon>
        <taxon>Pluteineae</taxon>
        <taxon>Amanitaceae</taxon>
        <taxon>Amanita</taxon>
    </lineage>
</organism>
<feature type="binding site" evidence="15">
    <location>
        <position position="487"/>
    </location>
    <ligand>
        <name>ATP</name>
        <dbReference type="ChEBI" id="CHEBI:30616"/>
    </ligand>
</feature>
<dbReference type="InterPro" id="IPR023214">
    <property type="entry name" value="HAD_sf"/>
</dbReference>
<evidence type="ECO:0000256" key="16">
    <source>
        <dbReference type="PIRSR" id="PIRSR606539-3"/>
    </source>
</evidence>
<dbReference type="Gene3D" id="3.40.1110.10">
    <property type="entry name" value="Calcium-transporting ATPase, cytoplasmic domain N"/>
    <property type="match status" value="1"/>
</dbReference>
<evidence type="ECO:0000259" key="20">
    <source>
        <dbReference type="Pfam" id="PF16212"/>
    </source>
</evidence>
<dbReference type="InterPro" id="IPR001757">
    <property type="entry name" value="P_typ_ATPase"/>
</dbReference>
<dbReference type="InterPro" id="IPR032630">
    <property type="entry name" value="P_typ_ATPase_c"/>
</dbReference>
<dbReference type="InterPro" id="IPR044492">
    <property type="entry name" value="P_typ_ATPase_HD_dom"/>
</dbReference>
<feature type="transmembrane region" description="Helical" evidence="17">
    <location>
        <begin position="1191"/>
        <end position="1214"/>
    </location>
</feature>
<dbReference type="STRING" id="946122.A0A0C2SS04"/>
<dbReference type="InterPro" id="IPR006539">
    <property type="entry name" value="P-type_ATPase_IV"/>
</dbReference>
<feature type="binding site" evidence="15">
    <location>
        <position position="831"/>
    </location>
    <ligand>
        <name>ATP</name>
        <dbReference type="ChEBI" id="CHEBI:30616"/>
    </ligand>
</feature>
<evidence type="ECO:0000256" key="7">
    <source>
        <dbReference type="ARBA" id="ARBA00022840"/>
    </source>
</evidence>
<evidence type="ECO:0000256" key="4">
    <source>
        <dbReference type="ARBA" id="ARBA00022692"/>
    </source>
</evidence>
<feature type="transmembrane region" description="Helical" evidence="17">
    <location>
        <begin position="370"/>
        <end position="395"/>
    </location>
</feature>
<evidence type="ECO:0000256" key="17">
    <source>
        <dbReference type="RuleBase" id="RU362033"/>
    </source>
</evidence>
<keyword evidence="4 17" id="KW-0812">Transmembrane</keyword>
<evidence type="ECO:0000256" key="5">
    <source>
        <dbReference type="ARBA" id="ARBA00022723"/>
    </source>
</evidence>
<dbReference type="PANTHER" id="PTHR24092:SF153">
    <property type="entry name" value="PHOSPHOLIPID-TRANSPORTING ATPASE"/>
    <property type="match status" value="1"/>
</dbReference>
<feature type="binding site" evidence="15">
    <location>
        <position position="989"/>
    </location>
    <ligand>
        <name>ATP</name>
        <dbReference type="ChEBI" id="CHEBI:30616"/>
    </ligand>
</feature>
<keyword evidence="5 16" id="KW-0479">Metal-binding</keyword>
<dbReference type="InterPro" id="IPR023299">
    <property type="entry name" value="ATPase_P-typ_cyto_dom_N"/>
</dbReference>
<evidence type="ECO:0000256" key="8">
    <source>
        <dbReference type="ARBA" id="ARBA00022842"/>
    </source>
</evidence>
<dbReference type="PROSITE" id="PS00154">
    <property type="entry name" value="ATPASE_E1_E2"/>
    <property type="match status" value="1"/>
</dbReference>
<keyword evidence="7 15" id="KW-0067">ATP-binding</keyword>
<evidence type="ECO:0000313" key="21">
    <source>
        <dbReference type="EMBL" id="KIL56799.1"/>
    </source>
</evidence>
<feature type="binding site" evidence="16">
    <location>
        <position position="486"/>
    </location>
    <ligand>
        <name>Mg(2+)</name>
        <dbReference type="ChEBI" id="CHEBI:18420"/>
    </ligand>
</feature>
<keyword evidence="22" id="KW-1185">Reference proteome</keyword>
<dbReference type="InParanoid" id="A0A0C2SS04"/>
<dbReference type="HOGENOM" id="CLU_000846_1_1_1"/>
<dbReference type="InterPro" id="IPR008250">
    <property type="entry name" value="ATPase_P-typ_transduc_dom_A_sf"/>
</dbReference>
<dbReference type="GO" id="GO:0016887">
    <property type="term" value="F:ATP hydrolysis activity"/>
    <property type="evidence" value="ECO:0007669"/>
    <property type="project" value="InterPro"/>
</dbReference>
<comment type="subcellular location">
    <subcellularLocation>
        <location evidence="1 17">Membrane</location>
        <topology evidence="1 17">Multi-pass membrane protein</topology>
    </subcellularLocation>
</comment>
<comment type="catalytic activity">
    <reaction evidence="12 17">
        <text>ATP + H2O + phospholipidSide 1 = ADP + phosphate + phospholipidSide 2.</text>
        <dbReference type="EC" id="7.6.2.1"/>
    </reaction>
</comment>
<keyword evidence="3" id="KW-0597">Phosphoprotein</keyword>
<feature type="region of interest" description="Disordered" evidence="18">
    <location>
        <begin position="561"/>
        <end position="587"/>
    </location>
</feature>
<comment type="similarity">
    <text evidence="2 17">Belongs to the cation transport ATPase (P-type) (TC 3.A.3) family. Type IV subfamily.</text>
</comment>
<feature type="domain" description="P-type ATPase C-terminal" evidence="20">
    <location>
        <begin position="1012"/>
        <end position="1264"/>
    </location>
</feature>
<feature type="binding site" evidence="15">
    <location>
        <position position="990"/>
    </location>
    <ligand>
        <name>ATP</name>
        <dbReference type="ChEBI" id="CHEBI:30616"/>
    </ligand>
</feature>
<evidence type="ECO:0000256" key="10">
    <source>
        <dbReference type="ARBA" id="ARBA00022989"/>
    </source>
</evidence>
<evidence type="ECO:0000256" key="6">
    <source>
        <dbReference type="ARBA" id="ARBA00022741"/>
    </source>
</evidence>
<feature type="transmembrane region" description="Helical" evidence="17">
    <location>
        <begin position="1234"/>
        <end position="1254"/>
    </location>
</feature>
<feature type="compositionally biased region" description="Polar residues" evidence="18">
    <location>
        <begin position="180"/>
        <end position="192"/>
    </location>
</feature>
<evidence type="ECO:0000313" key="22">
    <source>
        <dbReference type="Proteomes" id="UP000054549"/>
    </source>
</evidence>
<dbReference type="InterPro" id="IPR032631">
    <property type="entry name" value="P-type_ATPase_N"/>
</dbReference>
<feature type="transmembrane region" description="Helical" evidence="17">
    <location>
        <begin position="1126"/>
        <end position="1149"/>
    </location>
</feature>
<feature type="binding site" evidence="15">
    <location>
        <position position="690"/>
    </location>
    <ligand>
        <name>ATP</name>
        <dbReference type="ChEBI" id="CHEBI:30616"/>
    </ligand>
</feature>
<feature type="binding site" evidence="15">
    <location>
        <position position="749"/>
    </location>
    <ligand>
        <name>ATP</name>
        <dbReference type="ChEBI" id="CHEBI:30616"/>
    </ligand>
</feature>
<dbReference type="SUPFAM" id="SSF81665">
    <property type="entry name" value="Calcium ATPase, transmembrane domain M"/>
    <property type="match status" value="1"/>
</dbReference>
<dbReference type="SFLD" id="SFLDG00002">
    <property type="entry name" value="C1.7:_P-type_atpase_like"/>
    <property type="match status" value="1"/>
</dbReference>
<dbReference type="GO" id="GO:0000287">
    <property type="term" value="F:magnesium ion binding"/>
    <property type="evidence" value="ECO:0007669"/>
    <property type="project" value="UniProtKB-UniRule"/>
</dbReference>
<dbReference type="Pfam" id="PF13246">
    <property type="entry name" value="Cation_ATPase"/>
    <property type="match status" value="1"/>
</dbReference>
<evidence type="ECO:0000256" key="2">
    <source>
        <dbReference type="ARBA" id="ARBA00008109"/>
    </source>
</evidence>
<dbReference type="EMBL" id="KN818399">
    <property type="protein sequence ID" value="KIL56799.1"/>
    <property type="molecule type" value="Genomic_DNA"/>
</dbReference>
<dbReference type="PANTHER" id="PTHR24092">
    <property type="entry name" value="PROBABLE PHOSPHOLIPID-TRANSPORTING ATPASE"/>
    <property type="match status" value="1"/>
</dbReference>
<feature type="compositionally biased region" description="Polar residues" evidence="18">
    <location>
        <begin position="561"/>
        <end position="579"/>
    </location>
</feature>
<feature type="transmembrane region" description="Helical" evidence="17">
    <location>
        <begin position="1161"/>
        <end position="1184"/>
    </location>
</feature>
<feature type="region of interest" description="Disordered" evidence="18">
    <location>
        <begin position="1348"/>
        <end position="1370"/>
    </location>
</feature>
<feature type="domain" description="P-type ATPase N-terminal" evidence="19">
    <location>
        <begin position="57"/>
        <end position="110"/>
    </location>
</feature>
<dbReference type="InterPro" id="IPR036412">
    <property type="entry name" value="HAD-like_sf"/>
</dbReference>
<keyword evidence="11 17" id="KW-0472">Membrane</keyword>
<dbReference type="NCBIfam" id="TIGR01494">
    <property type="entry name" value="ATPase_P-type"/>
    <property type="match status" value="1"/>
</dbReference>
<feature type="transmembrane region" description="Helical" evidence="17">
    <location>
        <begin position="88"/>
        <end position="104"/>
    </location>
</feature>
<evidence type="ECO:0000256" key="12">
    <source>
        <dbReference type="ARBA" id="ARBA00034036"/>
    </source>
</evidence>
<feature type="transmembrane region" description="Helical" evidence="17">
    <location>
        <begin position="110"/>
        <end position="126"/>
    </location>
</feature>
<dbReference type="GO" id="GO:0140326">
    <property type="term" value="F:ATPase-coupled intramembrane lipid transporter activity"/>
    <property type="evidence" value="ECO:0007669"/>
    <property type="project" value="UniProtKB-EC"/>
</dbReference>
<evidence type="ECO:0000256" key="11">
    <source>
        <dbReference type="ARBA" id="ARBA00023136"/>
    </source>
</evidence>
<evidence type="ECO:0000256" key="9">
    <source>
        <dbReference type="ARBA" id="ARBA00022967"/>
    </source>
</evidence>
<feature type="region of interest" description="Disordered" evidence="18">
    <location>
        <begin position="177"/>
        <end position="213"/>
    </location>
</feature>
<dbReference type="NCBIfam" id="TIGR01652">
    <property type="entry name" value="ATPase-Plipid"/>
    <property type="match status" value="1"/>
</dbReference>
<evidence type="ECO:0000256" key="15">
    <source>
        <dbReference type="PIRSR" id="PIRSR606539-2"/>
    </source>
</evidence>
<sequence>MPPSNSSNFKALLKALATFNVASLFSGKRPLSLPRTLFVNRPKLPLEYLDRKGRPKANHVYTSNQVVTHKYNFITFIPRNLLEQFRRVANLFFLGIAIIQFIPVFKSTSIAVAILPLAFIVALTALKDGYEDYKRHQADSRVNQSTVWVLTGGGWTNPNVTKAKRKTFIRGFGFSGSSSAKQKANGQFPSSDTKYDSKLESDTNTYPDKSEHPHWKRTLWEDIRVGDIVKLEDNDPLPADVLICSTSEEEDVAYVETKNLDGETNLKSRHAAPSLVHLRTAVDCVQTKSFQINCDRPETDLYKLHANVELDGGRTPVDISMTLLRGTVLKNTHWVIAVVLFTGLDTKIVLNAGNTPSKRSRVEKQMDPQVFVNLALMGIMALVCAIADSFLEMYYYPLDAPWLYGDNTSSDNPRINGLITFFYAILTFQDIIPISLYISIEFVRTVQAAFIYLDPNIWYRKTNTPTIARSWNLSDDLGQIEYIFSDKTGTLTQVCIHQLFLSFGTLFLVGSKNLMVFRQCTIGGKAYRGILPPDIDTEAIPEITTISKGVDLTSAFQSQKISEDSTSTSNELKSTNTPSGDGITHFHDPELQDDLDRALTVDETSEFATHARTLNGFFSVLGLCHSVLTDSNPETGTVSYKAQSPDEAALVQAAADVGFVFLGRDKDILTLRTPFAPEGEKYELLNILEFTSTRKRMSVIVRKITGDPRIFLLSKGADNVIFDRLRPEGEDLKALTDQHLREFANEGLRTLTLAYKVVREDDYAAWNERYLSASAELDDREVKVEAVCDEIEHDLRLLGATAIEDRLQDGVPEAIADLKRAGIKIWVATGDKLETAIAIGRSTNLITTDANIIIIRASPRRSVKEQMSIALQQYFPDNAADGARSEPGTPTVEVDPMRGHALQRINTGVTDIVGADNGFRSGGFVMVIDGAALLDAFSTKENKDMLLRLGTKCEGVIGCRVSPLQKALIVNLVKDGLRAMTLAIGDGANDVSMIQAADVGVGISGEEGLQAVNSSDYAIAQFRFLTRLLFVHGHWSYARNGTMILNFFYKNIVAVGVLFWWQIYCGWSGGYVFDYNYILLWNSIWTIFPVFGIGLFDRIVDDQVLMELPELYKYGREGHWFNLKQFFIYMLDGIVQTVLIYFIICYTYGLSTTARNDGWNIFQYEFSTPMAFSAVVVANAFAAVTSSAWTIWLILCILFGNVIVWAFTAIYSVVSPADASTPLYGINNFIFPSAYFWLVLPVTFVLALTPRVIAKSWKTSFMPNDIDIIRALRKQDPNFDLSRARSGLERFRRRSVSTSRSSVDIRRQSQDLRMASRTDMATGLVTEDRGFDFASEEGGVAIRRMQTQLSEHQQRKAGHTRPRSAKETLSHVFSLKRGRLKHSTPGR</sequence>
<gene>
    <name evidence="21" type="ORF">M378DRAFT_194303</name>
</gene>
<dbReference type="Pfam" id="PF16209">
    <property type="entry name" value="PhoLip_ATPase_N"/>
    <property type="match status" value="1"/>
</dbReference>
<dbReference type="Gene3D" id="2.70.150.10">
    <property type="entry name" value="Calcium-transporting ATPase, cytoplasmic transduction domain A"/>
    <property type="match status" value="1"/>
</dbReference>
<feature type="binding site" evidence="16">
    <location>
        <position position="488"/>
    </location>
    <ligand>
        <name>Mg(2+)</name>
        <dbReference type="ChEBI" id="CHEBI:18420"/>
    </ligand>
</feature>
<feature type="active site" description="4-aspartylphosphate intermediate" evidence="14">
    <location>
        <position position="486"/>
    </location>
</feature>
<dbReference type="Gene3D" id="3.40.50.1000">
    <property type="entry name" value="HAD superfamily/HAD-like"/>
    <property type="match status" value="1"/>
</dbReference>
<reference evidence="21 22" key="1">
    <citation type="submission" date="2014-04" db="EMBL/GenBank/DDBJ databases">
        <title>Evolutionary Origins and Diversification of the Mycorrhizal Mutualists.</title>
        <authorList>
            <consortium name="DOE Joint Genome Institute"/>
            <consortium name="Mycorrhizal Genomics Consortium"/>
            <person name="Kohler A."/>
            <person name="Kuo A."/>
            <person name="Nagy L.G."/>
            <person name="Floudas D."/>
            <person name="Copeland A."/>
            <person name="Barry K.W."/>
            <person name="Cichocki N."/>
            <person name="Veneault-Fourrey C."/>
            <person name="LaButti K."/>
            <person name="Lindquist E.A."/>
            <person name="Lipzen A."/>
            <person name="Lundell T."/>
            <person name="Morin E."/>
            <person name="Murat C."/>
            <person name="Riley R."/>
            <person name="Ohm R."/>
            <person name="Sun H."/>
            <person name="Tunlid A."/>
            <person name="Henrissat B."/>
            <person name="Grigoriev I.V."/>
            <person name="Hibbett D.S."/>
            <person name="Martin F."/>
        </authorList>
    </citation>
    <scope>NUCLEOTIDE SEQUENCE [LARGE SCALE GENOMIC DNA]</scope>
    <source>
        <strain evidence="21 22">Koide BX008</strain>
    </source>
</reference>
<comment type="catalytic activity">
    <reaction evidence="13">
        <text>a 1,2-diacyl-sn-glycero-3-phosphoethanolamine(out) + ATP + H2O = a 1,2-diacyl-sn-glycero-3-phosphoethanolamine(in) + ADP + phosphate + H(+)</text>
        <dbReference type="Rhea" id="RHEA:66132"/>
        <dbReference type="ChEBI" id="CHEBI:15377"/>
        <dbReference type="ChEBI" id="CHEBI:15378"/>
        <dbReference type="ChEBI" id="CHEBI:30616"/>
        <dbReference type="ChEBI" id="CHEBI:43474"/>
        <dbReference type="ChEBI" id="CHEBI:64612"/>
        <dbReference type="ChEBI" id="CHEBI:456216"/>
    </reaction>
    <physiologicalReaction direction="left-to-right" evidence="13">
        <dbReference type="Rhea" id="RHEA:66133"/>
    </physiologicalReaction>
</comment>
<feature type="binding site" evidence="15">
    <location>
        <position position="647"/>
    </location>
    <ligand>
        <name>ATP</name>
        <dbReference type="ChEBI" id="CHEBI:30616"/>
    </ligand>
</feature>
<dbReference type="SFLD" id="SFLDS00003">
    <property type="entry name" value="Haloacid_Dehalogenase"/>
    <property type="match status" value="1"/>
</dbReference>
<keyword evidence="9 17" id="KW-1278">Translocase</keyword>
<dbReference type="InterPro" id="IPR023298">
    <property type="entry name" value="ATPase_P-typ_TM_dom_sf"/>
</dbReference>
<feature type="binding site" evidence="15">
    <location>
        <position position="488"/>
    </location>
    <ligand>
        <name>ATP</name>
        <dbReference type="ChEBI" id="CHEBI:30616"/>
    </ligand>
</feature>
<feature type="binding site" evidence="15">
    <location>
        <position position="960"/>
    </location>
    <ligand>
        <name>ATP</name>
        <dbReference type="ChEBI" id="CHEBI:30616"/>
    </ligand>
</feature>
<dbReference type="GO" id="GO:0005524">
    <property type="term" value="F:ATP binding"/>
    <property type="evidence" value="ECO:0007669"/>
    <property type="project" value="UniProtKB-UniRule"/>
</dbReference>
<feature type="transmembrane region" description="Helical" evidence="17">
    <location>
        <begin position="415"/>
        <end position="438"/>
    </location>
</feature>
<dbReference type="OrthoDB" id="377733at2759"/>
<keyword evidence="10 17" id="KW-1133">Transmembrane helix</keyword>
<keyword evidence="8 16" id="KW-0460">Magnesium</keyword>
<evidence type="ECO:0000256" key="13">
    <source>
        <dbReference type="ARBA" id="ARBA00049128"/>
    </source>
</evidence>
<dbReference type="FunFam" id="3.40.50.1000:FF:000001">
    <property type="entry name" value="Phospholipid-transporting ATPase IC"/>
    <property type="match status" value="1"/>
</dbReference>
<comment type="cofactor">
    <cofactor evidence="16">
        <name>Mg(2+)</name>
        <dbReference type="ChEBI" id="CHEBI:18420"/>
    </cofactor>
</comment>